<dbReference type="GO" id="GO:0005634">
    <property type="term" value="C:nucleus"/>
    <property type="evidence" value="ECO:0007669"/>
    <property type="project" value="TreeGrafter"/>
</dbReference>
<feature type="region of interest" description="Disordered" evidence="1">
    <location>
        <begin position="332"/>
        <end position="418"/>
    </location>
</feature>
<dbReference type="GO" id="GO:0030695">
    <property type="term" value="F:GTPase regulator activity"/>
    <property type="evidence" value="ECO:0007669"/>
    <property type="project" value="TreeGrafter"/>
</dbReference>
<keyword evidence="3" id="KW-1185">Reference proteome</keyword>
<dbReference type="PANTHER" id="PTHR31010">
    <property type="entry name" value="RAN-SPECIFIC GTPASE-ACTIVATING PROTEIN 30-RELATED"/>
    <property type="match status" value="1"/>
</dbReference>
<gene>
    <name evidence="2" type="ORF">BT63DRAFT_372054</name>
</gene>
<reference evidence="2" key="1">
    <citation type="journal article" date="2020" name="Stud. Mycol.">
        <title>101 Dothideomycetes genomes: a test case for predicting lifestyles and emergence of pathogens.</title>
        <authorList>
            <person name="Haridas S."/>
            <person name="Albert R."/>
            <person name="Binder M."/>
            <person name="Bloem J."/>
            <person name="Labutti K."/>
            <person name="Salamov A."/>
            <person name="Andreopoulos B."/>
            <person name="Baker S."/>
            <person name="Barry K."/>
            <person name="Bills G."/>
            <person name="Bluhm B."/>
            <person name="Cannon C."/>
            <person name="Castanera R."/>
            <person name="Culley D."/>
            <person name="Daum C."/>
            <person name="Ezra D."/>
            <person name="Gonzalez J."/>
            <person name="Henrissat B."/>
            <person name="Kuo A."/>
            <person name="Liang C."/>
            <person name="Lipzen A."/>
            <person name="Lutzoni F."/>
            <person name="Magnuson J."/>
            <person name="Mondo S."/>
            <person name="Nolan M."/>
            <person name="Ohm R."/>
            <person name="Pangilinan J."/>
            <person name="Park H.-J."/>
            <person name="Ramirez L."/>
            <person name="Alfaro M."/>
            <person name="Sun H."/>
            <person name="Tritt A."/>
            <person name="Yoshinaga Y."/>
            <person name="Zwiers L.-H."/>
            <person name="Turgeon B."/>
            <person name="Goodwin S."/>
            <person name="Spatafora J."/>
            <person name="Crous P."/>
            <person name="Grigoriev I."/>
        </authorList>
    </citation>
    <scope>NUCLEOTIDE SEQUENCE</scope>
    <source>
        <strain evidence="2">CBS 115976</strain>
    </source>
</reference>
<dbReference type="EMBL" id="MU004234">
    <property type="protein sequence ID" value="KAF2669812.1"/>
    <property type="molecule type" value="Genomic_DNA"/>
</dbReference>
<protein>
    <submittedName>
        <fullName evidence="2">Ran-binding-domain-containing protein</fullName>
    </submittedName>
</protein>
<organism evidence="2 3">
    <name type="scientific">Microthyrium microscopicum</name>
    <dbReference type="NCBI Taxonomy" id="703497"/>
    <lineage>
        <taxon>Eukaryota</taxon>
        <taxon>Fungi</taxon>
        <taxon>Dikarya</taxon>
        <taxon>Ascomycota</taxon>
        <taxon>Pezizomycotina</taxon>
        <taxon>Dothideomycetes</taxon>
        <taxon>Dothideomycetes incertae sedis</taxon>
        <taxon>Microthyriales</taxon>
        <taxon>Microthyriaceae</taxon>
        <taxon>Microthyrium</taxon>
    </lineage>
</organism>
<accession>A0A6A6UCD7</accession>
<name>A0A6A6UCD7_9PEZI</name>
<dbReference type="InterPro" id="IPR008812">
    <property type="entry name" value="Ran_GTP-bd-rel"/>
</dbReference>
<proteinExistence type="predicted"/>
<dbReference type="Proteomes" id="UP000799302">
    <property type="component" value="Unassembled WGS sequence"/>
</dbReference>
<feature type="region of interest" description="Disordered" evidence="1">
    <location>
        <begin position="434"/>
        <end position="464"/>
    </location>
</feature>
<feature type="non-terminal residue" evidence="2">
    <location>
        <position position="1"/>
    </location>
</feature>
<evidence type="ECO:0000313" key="2">
    <source>
        <dbReference type="EMBL" id="KAF2669812.1"/>
    </source>
</evidence>
<feature type="compositionally biased region" description="Polar residues" evidence="1">
    <location>
        <begin position="667"/>
        <end position="679"/>
    </location>
</feature>
<dbReference type="OrthoDB" id="512915at2759"/>
<evidence type="ECO:0000313" key="3">
    <source>
        <dbReference type="Proteomes" id="UP000799302"/>
    </source>
</evidence>
<dbReference type="Pfam" id="PF05508">
    <property type="entry name" value="Ran-binding"/>
    <property type="match status" value="1"/>
</dbReference>
<feature type="region of interest" description="Disordered" evidence="1">
    <location>
        <begin position="595"/>
        <end position="718"/>
    </location>
</feature>
<feature type="compositionally biased region" description="Acidic residues" evidence="1">
    <location>
        <begin position="434"/>
        <end position="447"/>
    </location>
</feature>
<feature type="compositionally biased region" description="Acidic residues" evidence="1">
    <location>
        <begin position="378"/>
        <end position="388"/>
    </location>
</feature>
<dbReference type="AlphaFoldDB" id="A0A6A6UCD7"/>
<evidence type="ECO:0000256" key="1">
    <source>
        <dbReference type="SAM" id="MobiDB-lite"/>
    </source>
</evidence>
<dbReference type="GO" id="GO:0005737">
    <property type="term" value="C:cytoplasm"/>
    <property type="evidence" value="ECO:0007669"/>
    <property type="project" value="TreeGrafter"/>
</dbReference>
<sequence length="718" mass="79188">ITQHAVNYAIRSGITITTGYAFKQCTRLLKTTADGRDREEIADLQQRLQSKIKIIAPAINLLELIAARGNTSLDSAVTLTKNLRLSIQSLGMRLAKAADQDLHRDKSKPSNRIEAERELQGIVLDIKKLLTQIEDAVPLINLAITTSGVNLSTGLPPTVSPSRLLQASTFLTTGDAGYNLNPTQPTQIGPAFTLSLYMLFGGHSLRHSVKGIREMTWKEVVHKARVKLLRVPLDNLYDLPGAQSNHRHAQSNPDDDSFLENVPSEGLTQEFAYQLLIVEDLEDDRVHTFDDNELKPGPYDDVNLAGIREILPIHEISKIFYADTGKILNIGSSSDGEPNNPVLLLRRDPNAVPPRRMVDRNSVEEEENFPPDSPTNGFDDDDDDDDDEARAQLHRESSTAPEPEPPVQPEPITQPWRFPSDLNQEWMAVEVYVEEPDSSEDEDEEDITVSSPLRPSTNRADSVDPITTGLSSMHIRSSPLTPKDLNSSQIAKTNTISSPATVLSPRGTTSLPALKTSLSLLELLIRLTALQQFQQCPHLAIEDELLNFFLAESSSTGAGADAERRKMMRSAARRDVGFDPYAESPMKFRGEEYLHQHEQQDGWDEGGNAGFSPSSTGSRGRFESEGGLDDSPSGYARRTKQRYQQEWEGARSPLSPRAEFAKAGARNSWQARSGPSTPSGHGRSRMDAVKGQGMKQSPLGRRGGDATPEKRQEKDGAV</sequence>
<feature type="compositionally biased region" description="Basic and acidic residues" evidence="1">
    <location>
        <begin position="702"/>
        <end position="718"/>
    </location>
</feature>
<dbReference type="PANTHER" id="PTHR31010:SF2">
    <property type="entry name" value="RAN-SPECIFIC GTPASE-ACTIVATING PROTEIN 30"/>
    <property type="match status" value="1"/>
</dbReference>